<gene>
    <name evidence="2" type="ORF">H5410_000780</name>
</gene>
<protein>
    <submittedName>
        <fullName evidence="2">Uncharacterized protein</fullName>
    </submittedName>
</protein>
<dbReference type="AlphaFoldDB" id="A0A9J6AY84"/>
<feature type="region of interest" description="Disordered" evidence="1">
    <location>
        <begin position="114"/>
        <end position="146"/>
    </location>
</feature>
<keyword evidence="3" id="KW-1185">Reference proteome</keyword>
<name>A0A9J6AY84_SOLCO</name>
<proteinExistence type="predicted"/>
<sequence length="146" mass="15777">MAATAGGQPPAEAGRLVIPSGPSYTRTGSEETSQTTITTKTNFVFAWKPQVIWDVKEVNQMINNENLEYAVIGKFPYGLPDETRTSIALISFPSLPPNFFGEYVVFSLAADGKATTSGHGNEESNEAKLCKSKGGSRFTKRIPKAD</sequence>
<dbReference type="OrthoDB" id="1001863at2759"/>
<feature type="region of interest" description="Disordered" evidence="1">
    <location>
        <begin position="1"/>
        <end position="33"/>
    </location>
</feature>
<comment type="caution">
    <text evidence="2">The sequence shown here is derived from an EMBL/GenBank/DDBJ whole genome shotgun (WGS) entry which is preliminary data.</text>
</comment>
<dbReference type="EMBL" id="JACXVP010000001">
    <property type="protein sequence ID" value="KAG5629063.1"/>
    <property type="molecule type" value="Genomic_DNA"/>
</dbReference>
<feature type="compositionally biased region" description="Basic and acidic residues" evidence="1">
    <location>
        <begin position="120"/>
        <end position="129"/>
    </location>
</feature>
<organism evidence="2 3">
    <name type="scientific">Solanum commersonii</name>
    <name type="common">Commerson's wild potato</name>
    <name type="synonym">Commerson's nightshade</name>
    <dbReference type="NCBI Taxonomy" id="4109"/>
    <lineage>
        <taxon>Eukaryota</taxon>
        <taxon>Viridiplantae</taxon>
        <taxon>Streptophyta</taxon>
        <taxon>Embryophyta</taxon>
        <taxon>Tracheophyta</taxon>
        <taxon>Spermatophyta</taxon>
        <taxon>Magnoliopsida</taxon>
        <taxon>eudicotyledons</taxon>
        <taxon>Gunneridae</taxon>
        <taxon>Pentapetalae</taxon>
        <taxon>asterids</taxon>
        <taxon>lamiids</taxon>
        <taxon>Solanales</taxon>
        <taxon>Solanaceae</taxon>
        <taxon>Solanoideae</taxon>
        <taxon>Solaneae</taxon>
        <taxon>Solanum</taxon>
    </lineage>
</organism>
<dbReference type="Proteomes" id="UP000824120">
    <property type="component" value="Chromosome 1"/>
</dbReference>
<evidence type="ECO:0000313" key="3">
    <source>
        <dbReference type="Proteomes" id="UP000824120"/>
    </source>
</evidence>
<evidence type="ECO:0000256" key="1">
    <source>
        <dbReference type="SAM" id="MobiDB-lite"/>
    </source>
</evidence>
<accession>A0A9J6AY84</accession>
<reference evidence="2 3" key="1">
    <citation type="submission" date="2020-09" db="EMBL/GenBank/DDBJ databases">
        <title>De no assembly of potato wild relative species, Solanum commersonii.</title>
        <authorList>
            <person name="Cho K."/>
        </authorList>
    </citation>
    <scope>NUCLEOTIDE SEQUENCE [LARGE SCALE GENOMIC DNA]</scope>
    <source>
        <strain evidence="2">LZ3.2</strain>
        <tissue evidence="2">Leaf</tissue>
    </source>
</reference>
<evidence type="ECO:0000313" key="2">
    <source>
        <dbReference type="EMBL" id="KAG5629063.1"/>
    </source>
</evidence>